<dbReference type="EMBL" id="JAHYQA010000002">
    <property type="protein sequence ID" value="MCE9236426.1"/>
    <property type="molecule type" value="Genomic_DNA"/>
</dbReference>
<dbReference type="AlphaFoldDB" id="A0A0P0FI71"/>
<reference evidence="2" key="2">
    <citation type="submission" date="2021-07" db="EMBL/GenBank/DDBJ databases">
        <title>Comparative genomics of Bacteroides fragilis group isolates reveals species-dependent resistance mechanisms and validates clinical tools for resistance prediction.</title>
        <authorList>
            <person name="Wallace M.J."/>
            <person name="Jean S."/>
            <person name="Wallace M.A."/>
            <person name="Carey-Ann B.D."/>
            <person name="Dantas G."/>
        </authorList>
    </citation>
    <scope>NUCLEOTIDE SEQUENCE</scope>
    <source>
        <strain evidence="2">BJH_160</strain>
    </source>
</reference>
<dbReference type="Proteomes" id="UP000095541">
    <property type="component" value="Unassembled WGS sequence"/>
</dbReference>
<dbReference type="PATRIC" id="fig|818.23.peg.4136"/>
<sequence length="124" mass="13887">MDKEYVMHIAQTIKEQLVSLTPMPILMSWGIGDFVATVFRDLPALRIKVNGRLHAGNVVIALNGSDYYEVYLLKENGAECVNEEVCFDELGDVIDRAVESGTDKEEYDKFCDRQLAVLLSGTRA</sequence>
<protein>
    <submittedName>
        <fullName evidence="1">Uncharacterized protein</fullName>
    </submittedName>
</protein>
<organism evidence="1 3">
    <name type="scientific">Bacteroides thetaiotaomicron</name>
    <dbReference type="NCBI Taxonomy" id="818"/>
    <lineage>
        <taxon>Bacteria</taxon>
        <taxon>Pseudomonadati</taxon>
        <taxon>Bacteroidota</taxon>
        <taxon>Bacteroidia</taxon>
        <taxon>Bacteroidales</taxon>
        <taxon>Bacteroidaceae</taxon>
        <taxon>Bacteroides</taxon>
    </lineage>
</organism>
<dbReference type="RefSeq" id="WP_004301326.1">
    <property type="nucleotide sequence ID" value="NZ_CAXKYD010000008.1"/>
</dbReference>
<proteinExistence type="predicted"/>
<accession>A0A0P0FI71</accession>
<gene>
    <name evidence="1" type="ORF">ERS852557_02374</name>
    <name evidence="2" type="ORF">K0H07_04545</name>
</gene>
<dbReference type="EMBL" id="CZBI01000003">
    <property type="protein sequence ID" value="CUP99102.1"/>
    <property type="molecule type" value="Genomic_DNA"/>
</dbReference>
<dbReference type="GeneID" id="60060659"/>
<evidence type="ECO:0000313" key="3">
    <source>
        <dbReference type="Proteomes" id="UP000095541"/>
    </source>
</evidence>
<evidence type="ECO:0000313" key="1">
    <source>
        <dbReference type="EMBL" id="CUP99102.1"/>
    </source>
</evidence>
<dbReference type="Proteomes" id="UP001200544">
    <property type="component" value="Unassembled WGS sequence"/>
</dbReference>
<name>A0A0P0FI71_BACT4</name>
<dbReference type="KEGG" id="btho:Btheta7330_04020"/>
<reference evidence="1 3" key="1">
    <citation type="submission" date="2015-09" db="EMBL/GenBank/DDBJ databases">
        <authorList>
            <consortium name="Pathogen Informatics"/>
        </authorList>
    </citation>
    <scope>NUCLEOTIDE SEQUENCE [LARGE SCALE GENOMIC DNA]</scope>
    <source>
        <strain evidence="1 3">2789STDY5834945</strain>
    </source>
</reference>
<evidence type="ECO:0000313" key="2">
    <source>
        <dbReference type="EMBL" id="MCE9236426.1"/>
    </source>
</evidence>